<keyword evidence="2" id="KW-0472">Membrane</keyword>
<keyword evidence="2" id="KW-1133">Transmembrane helix</keyword>
<dbReference type="EMBL" id="BNBD01000008">
    <property type="protein sequence ID" value="GHF54752.1"/>
    <property type="molecule type" value="Genomic_DNA"/>
</dbReference>
<reference evidence="3" key="2">
    <citation type="submission" date="2020-09" db="EMBL/GenBank/DDBJ databases">
        <authorList>
            <person name="Sun Q."/>
            <person name="Ohkuma M."/>
        </authorList>
    </citation>
    <scope>NUCLEOTIDE SEQUENCE</scope>
    <source>
        <strain evidence="3">JCM 4059</strain>
    </source>
</reference>
<evidence type="ECO:0000313" key="4">
    <source>
        <dbReference type="Proteomes" id="UP000638313"/>
    </source>
</evidence>
<feature type="region of interest" description="Disordered" evidence="1">
    <location>
        <begin position="397"/>
        <end position="424"/>
    </location>
</feature>
<accession>A0A919B5J6</accession>
<keyword evidence="4" id="KW-1185">Reference proteome</keyword>
<protein>
    <submittedName>
        <fullName evidence="3">Uncharacterized protein</fullName>
    </submittedName>
</protein>
<dbReference type="AlphaFoldDB" id="A0A919B5J6"/>
<feature type="region of interest" description="Disordered" evidence="1">
    <location>
        <begin position="75"/>
        <end position="96"/>
    </location>
</feature>
<gene>
    <name evidence="3" type="ORF">GCM10010218_40040</name>
</gene>
<comment type="caution">
    <text evidence="3">The sequence shown here is derived from an EMBL/GenBank/DDBJ whole genome shotgun (WGS) entry which is preliminary data.</text>
</comment>
<proteinExistence type="predicted"/>
<feature type="transmembrane region" description="Helical" evidence="2">
    <location>
        <begin position="50"/>
        <end position="71"/>
    </location>
</feature>
<name>A0A919B5J6_9ACTN</name>
<evidence type="ECO:0000313" key="3">
    <source>
        <dbReference type="EMBL" id="GHF54752.1"/>
    </source>
</evidence>
<dbReference type="RefSeq" id="WP_190131019.1">
    <property type="nucleotide sequence ID" value="NZ_BNBD01000008.1"/>
</dbReference>
<evidence type="ECO:0000256" key="2">
    <source>
        <dbReference type="SAM" id="Phobius"/>
    </source>
</evidence>
<reference evidence="3" key="1">
    <citation type="journal article" date="2014" name="Int. J. Syst. Evol. Microbiol.">
        <title>Complete genome sequence of Corynebacterium casei LMG S-19264T (=DSM 44701T), isolated from a smear-ripened cheese.</title>
        <authorList>
            <consortium name="US DOE Joint Genome Institute (JGI-PGF)"/>
            <person name="Walter F."/>
            <person name="Albersmeier A."/>
            <person name="Kalinowski J."/>
            <person name="Ruckert C."/>
        </authorList>
    </citation>
    <scope>NUCLEOTIDE SEQUENCE</scope>
    <source>
        <strain evidence="3">JCM 4059</strain>
    </source>
</reference>
<organism evidence="3 4">
    <name type="scientific">Streptomyces mashuensis</name>
    <dbReference type="NCBI Taxonomy" id="33904"/>
    <lineage>
        <taxon>Bacteria</taxon>
        <taxon>Bacillati</taxon>
        <taxon>Actinomycetota</taxon>
        <taxon>Actinomycetes</taxon>
        <taxon>Kitasatosporales</taxon>
        <taxon>Streptomycetaceae</taxon>
        <taxon>Streptomyces</taxon>
    </lineage>
</organism>
<dbReference type="Proteomes" id="UP000638313">
    <property type="component" value="Unassembled WGS sequence"/>
</dbReference>
<evidence type="ECO:0000256" key="1">
    <source>
        <dbReference type="SAM" id="MobiDB-lite"/>
    </source>
</evidence>
<sequence length="424" mass="43921">MPLDDHDHDDAFARRLSAALENAAHACPPPSTDLVGRATERGRRMRRARAFQVGAGCTALTLVALGGTLLGTGGAGDATAPRDVPPAASGPARPATAPVISGEEMAAILKSLMPKDGTVSDASGTGSAGAGDKNRTALTAKLTYTDTHGTTGVDIAVRRLEPGDRPGGCLPVEVRPYDTCEAHTLPDGSTLYTTKSYTHPNADTGQRRWYAELATADDAVLFLQEFGGGGEKASGSGAAPALSVEQLGEIVRSPAWRKAVAALPAPASGTPTAPGRRGADDQRPAAVLMSLLPPGGRITDRNADAGLVQLVYDDGHGKSMIEADVQTGMTDALSGLMDCPPDSGSSHCRSETLPDGTRVKVTQAPSEKGGSAVVRAADTLRPDGRRVLVREINSYAESGPVTRPEPPLSPDRLRTMALDPKWFG</sequence>
<keyword evidence="2" id="KW-0812">Transmembrane</keyword>